<organism evidence="13 14">
    <name type="scientific">Trichonephila inaurata madagascariensis</name>
    <dbReference type="NCBI Taxonomy" id="2747483"/>
    <lineage>
        <taxon>Eukaryota</taxon>
        <taxon>Metazoa</taxon>
        <taxon>Ecdysozoa</taxon>
        <taxon>Arthropoda</taxon>
        <taxon>Chelicerata</taxon>
        <taxon>Arachnida</taxon>
        <taxon>Araneae</taxon>
        <taxon>Araneomorphae</taxon>
        <taxon>Entelegynae</taxon>
        <taxon>Araneoidea</taxon>
        <taxon>Nephilidae</taxon>
        <taxon>Trichonephila</taxon>
        <taxon>Trichonephila inaurata</taxon>
    </lineage>
</organism>
<evidence type="ECO:0000256" key="8">
    <source>
        <dbReference type="ARBA" id="ARBA00023065"/>
    </source>
</evidence>
<evidence type="ECO:0000256" key="11">
    <source>
        <dbReference type="RuleBase" id="RU362091"/>
    </source>
</evidence>
<keyword evidence="5 12" id="KW-0812">Transmembrane</keyword>
<dbReference type="GO" id="GO:0006814">
    <property type="term" value="P:sodium ion transport"/>
    <property type="evidence" value="ECO:0007669"/>
    <property type="project" value="UniProtKB-KW"/>
</dbReference>
<evidence type="ECO:0000256" key="6">
    <source>
        <dbReference type="ARBA" id="ARBA00022989"/>
    </source>
</evidence>
<evidence type="ECO:0000256" key="7">
    <source>
        <dbReference type="ARBA" id="ARBA00023053"/>
    </source>
</evidence>
<keyword evidence="10" id="KW-0739">Sodium transport</keyword>
<evidence type="ECO:0000256" key="1">
    <source>
        <dbReference type="ARBA" id="ARBA00004651"/>
    </source>
</evidence>
<dbReference type="EMBL" id="BMAV01020773">
    <property type="protein sequence ID" value="GFY74485.1"/>
    <property type="molecule type" value="Genomic_DNA"/>
</dbReference>
<dbReference type="InterPro" id="IPR051163">
    <property type="entry name" value="Sodium:Solute_Symporter_SSF"/>
</dbReference>
<keyword evidence="6 12" id="KW-1133">Transmembrane helix</keyword>
<feature type="transmembrane region" description="Helical" evidence="12">
    <location>
        <begin position="170"/>
        <end position="195"/>
    </location>
</feature>
<evidence type="ECO:0000256" key="2">
    <source>
        <dbReference type="ARBA" id="ARBA00006434"/>
    </source>
</evidence>
<evidence type="ECO:0000256" key="9">
    <source>
        <dbReference type="ARBA" id="ARBA00023136"/>
    </source>
</evidence>
<evidence type="ECO:0000256" key="12">
    <source>
        <dbReference type="SAM" id="Phobius"/>
    </source>
</evidence>
<comment type="caution">
    <text evidence="13">The sequence shown here is derived from an EMBL/GenBank/DDBJ whole genome shotgun (WGS) entry which is preliminary data.</text>
</comment>
<protein>
    <submittedName>
        <fullName evidence="13">Sodium-coupled monocarboxylate transporter 1</fullName>
    </submittedName>
</protein>
<evidence type="ECO:0000256" key="10">
    <source>
        <dbReference type="ARBA" id="ARBA00023201"/>
    </source>
</evidence>
<dbReference type="OrthoDB" id="6430508at2759"/>
<dbReference type="PANTHER" id="PTHR42985:SF40">
    <property type="entry name" value="LD47995P-RELATED"/>
    <property type="match status" value="1"/>
</dbReference>
<dbReference type="Proteomes" id="UP000886998">
    <property type="component" value="Unassembled WGS sequence"/>
</dbReference>
<evidence type="ECO:0000256" key="5">
    <source>
        <dbReference type="ARBA" id="ARBA00022692"/>
    </source>
</evidence>
<evidence type="ECO:0000313" key="13">
    <source>
        <dbReference type="EMBL" id="GFY74485.1"/>
    </source>
</evidence>
<keyword evidence="14" id="KW-1185">Reference proteome</keyword>
<dbReference type="AlphaFoldDB" id="A0A8X6YK86"/>
<keyword evidence="9 12" id="KW-0472">Membrane</keyword>
<feature type="transmembrane region" description="Helical" evidence="12">
    <location>
        <begin position="141"/>
        <end position="164"/>
    </location>
</feature>
<evidence type="ECO:0000313" key="14">
    <source>
        <dbReference type="Proteomes" id="UP000886998"/>
    </source>
</evidence>
<gene>
    <name evidence="13" type="primary">Slc5a8_0</name>
    <name evidence="13" type="ORF">TNIN_426761</name>
</gene>
<keyword evidence="3" id="KW-0813">Transport</keyword>
<keyword evidence="8" id="KW-0406">Ion transport</keyword>
<evidence type="ECO:0000256" key="4">
    <source>
        <dbReference type="ARBA" id="ARBA00022475"/>
    </source>
</evidence>
<accession>A0A8X6YK86</accession>
<dbReference type="InterPro" id="IPR001734">
    <property type="entry name" value="Na/solute_symporter"/>
</dbReference>
<dbReference type="Gene3D" id="1.20.1730.10">
    <property type="entry name" value="Sodium/glucose cotransporter"/>
    <property type="match status" value="1"/>
</dbReference>
<feature type="transmembrane region" description="Helical" evidence="12">
    <location>
        <begin position="44"/>
        <end position="64"/>
    </location>
</feature>
<keyword evidence="4" id="KW-1003">Cell membrane</keyword>
<comment type="subcellular location">
    <subcellularLocation>
        <location evidence="1">Cell membrane</location>
        <topology evidence="1">Multi-pass membrane protein</topology>
    </subcellularLocation>
</comment>
<keyword evidence="7" id="KW-0915">Sodium</keyword>
<dbReference type="Pfam" id="PF00474">
    <property type="entry name" value="SSF"/>
    <property type="match status" value="1"/>
</dbReference>
<dbReference type="GO" id="GO:0015293">
    <property type="term" value="F:symporter activity"/>
    <property type="evidence" value="ECO:0007669"/>
    <property type="project" value="TreeGrafter"/>
</dbReference>
<dbReference type="PANTHER" id="PTHR42985">
    <property type="entry name" value="SODIUM-COUPLED MONOCARBOXYLATE TRANSPORTER"/>
    <property type="match status" value="1"/>
</dbReference>
<comment type="similarity">
    <text evidence="2 11">Belongs to the sodium:solute symporter (SSF) (TC 2.A.21) family.</text>
</comment>
<dbReference type="GO" id="GO:0005886">
    <property type="term" value="C:plasma membrane"/>
    <property type="evidence" value="ECO:0007669"/>
    <property type="project" value="UniProtKB-SubCell"/>
</dbReference>
<reference evidence="13" key="1">
    <citation type="submission" date="2020-08" db="EMBL/GenBank/DDBJ databases">
        <title>Multicomponent nature underlies the extraordinary mechanical properties of spider dragline silk.</title>
        <authorList>
            <person name="Kono N."/>
            <person name="Nakamura H."/>
            <person name="Mori M."/>
            <person name="Yoshida Y."/>
            <person name="Ohtoshi R."/>
            <person name="Malay A.D."/>
            <person name="Moran D.A.P."/>
            <person name="Tomita M."/>
            <person name="Numata K."/>
            <person name="Arakawa K."/>
        </authorList>
    </citation>
    <scope>NUCLEOTIDE SEQUENCE</scope>
</reference>
<name>A0A8X6YK86_9ARAC</name>
<proteinExistence type="inferred from homology"/>
<dbReference type="PROSITE" id="PS50283">
    <property type="entry name" value="NA_SOLUT_SYMP_3"/>
    <property type="match status" value="1"/>
</dbReference>
<dbReference type="InterPro" id="IPR038377">
    <property type="entry name" value="Na/Glc_symporter_sf"/>
</dbReference>
<feature type="transmembrane region" description="Helical" evidence="12">
    <location>
        <begin position="202"/>
        <end position="223"/>
    </location>
</feature>
<evidence type="ECO:0000256" key="3">
    <source>
        <dbReference type="ARBA" id="ARBA00022448"/>
    </source>
</evidence>
<sequence>MFMSLLSLHITGIMEIGLDDIYKRTSAGGRLHILDTLKWSSIPIVVLLCLASSFGLVLYSVFYLCDPVLDESKPSVTRYDQLVPYFMITRLNPIPGLSGLCVAGILSGALSTISSALNSVSMVTLIDFIQPFYKRQLKEKTLLFIGKALALFYGVLFLMLTFAISKTDSIVQLVMVFIGVIEGPITAIFLIGVLTRKASDKVAMLGLTFGFVVTSWISFGKLFSGYHYSSLPLETSGCNFSNSSVELLENKNLSCLELESCSTDLEEPAHTIGYVTI</sequence>